<protein>
    <submittedName>
        <fullName evidence="1">Uncharacterized protein</fullName>
    </submittedName>
</protein>
<dbReference type="OrthoDB" id="7593840at2"/>
<proteinExistence type="predicted"/>
<dbReference type="Proteomes" id="UP000236592">
    <property type="component" value="Chromosome"/>
</dbReference>
<name>A0A2I7SGN3_9FLAO</name>
<dbReference type="AlphaFoldDB" id="A0A2I7SGN3"/>
<gene>
    <name evidence="1" type="ORF">C1A40_06115</name>
</gene>
<sequence length="344" mass="38507">MKSFAQTQDSIAFPYVLPIWGDKVAERGMADKLQLPFGLNVNYVNAYIDLKITEFELLFGGRDLSGIINAETLNFQEVSGTTNGVNFRADAWVLPFLNVYALMSKVAGGTNVTLQPTWKDGTGEIMLQLPKFSSSVDFDALAYGLGTTLVFGWNGYFSSVDMNYSATDTDLLKEQIGYLTMSGRLGHIFGLSKKNKDFFIGPYVGMMYRDFVGADGSSGSINLNQVFPKLETSFNQRINNKISSNQDIIDDPSTPPAQKLKLQAQNQALTTIQEGVNDSGLFTTQIDYFIRKELIQTITFQFGFNLQFNKNWMLRGEYGVADSQRFLMTGLQYRFGIKKKGFKQ</sequence>
<reference evidence="2" key="1">
    <citation type="submission" date="2018-01" db="EMBL/GenBank/DDBJ databases">
        <title>Complete genome of Tamlana sp. UJ94.</title>
        <authorList>
            <person name="Jung J."/>
            <person name="Chung D."/>
            <person name="Bae S.S."/>
            <person name="Baek K."/>
        </authorList>
    </citation>
    <scope>NUCLEOTIDE SEQUENCE [LARGE SCALE GENOMIC DNA]</scope>
    <source>
        <strain evidence="2">UJ94</strain>
    </source>
</reference>
<keyword evidence="2" id="KW-1185">Reference proteome</keyword>
<accession>A0A2I7SGN3</accession>
<evidence type="ECO:0000313" key="2">
    <source>
        <dbReference type="Proteomes" id="UP000236592"/>
    </source>
</evidence>
<organism evidence="1 2">
    <name type="scientific">Pseudotamlana carrageenivorans</name>
    <dbReference type="NCBI Taxonomy" id="2069432"/>
    <lineage>
        <taxon>Bacteria</taxon>
        <taxon>Pseudomonadati</taxon>
        <taxon>Bacteroidota</taxon>
        <taxon>Flavobacteriia</taxon>
        <taxon>Flavobacteriales</taxon>
        <taxon>Flavobacteriaceae</taxon>
        <taxon>Pseudotamlana</taxon>
    </lineage>
</organism>
<dbReference type="EMBL" id="CP025938">
    <property type="protein sequence ID" value="AUS05069.1"/>
    <property type="molecule type" value="Genomic_DNA"/>
</dbReference>
<dbReference type="KEGG" id="taj:C1A40_06115"/>
<evidence type="ECO:0000313" key="1">
    <source>
        <dbReference type="EMBL" id="AUS05069.1"/>
    </source>
</evidence>